<protein>
    <submittedName>
        <fullName evidence="2">Uncharacterized protein</fullName>
    </submittedName>
</protein>
<accession>A0A511D0J1</accession>
<feature type="region of interest" description="Disordered" evidence="1">
    <location>
        <begin position="1"/>
        <end position="57"/>
    </location>
</feature>
<dbReference type="Proteomes" id="UP000321328">
    <property type="component" value="Unassembled WGS sequence"/>
</dbReference>
<feature type="compositionally biased region" description="Basic and acidic residues" evidence="1">
    <location>
        <begin position="29"/>
        <end position="41"/>
    </location>
</feature>
<dbReference type="AlphaFoldDB" id="A0A511D0J1"/>
<reference evidence="2 3" key="1">
    <citation type="submission" date="2019-07" db="EMBL/GenBank/DDBJ databases">
        <title>Whole genome shotgun sequence of Pseudonocardia asaccharolytica NBRC 16224.</title>
        <authorList>
            <person name="Hosoyama A."/>
            <person name="Uohara A."/>
            <person name="Ohji S."/>
            <person name="Ichikawa N."/>
        </authorList>
    </citation>
    <scope>NUCLEOTIDE SEQUENCE [LARGE SCALE GENOMIC DNA]</scope>
    <source>
        <strain evidence="2 3">NBRC 16224</strain>
    </source>
</reference>
<feature type="compositionally biased region" description="Basic and acidic residues" evidence="1">
    <location>
        <begin position="1"/>
        <end position="12"/>
    </location>
</feature>
<organism evidence="2 3">
    <name type="scientific">Pseudonocardia asaccharolytica DSM 44247 = NBRC 16224</name>
    <dbReference type="NCBI Taxonomy" id="1123024"/>
    <lineage>
        <taxon>Bacteria</taxon>
        <taxon>Bacillati</taxon>
        <taxon>Actinomycetota</taxon>
        <taxon>Actinomycetes</taxon>
        <taxon>Pseudonocardiales</taxon>
        <taxon>Pseudonocardiaceae</taxon>
        <taxon>Pseudonocardia</taxon>
    </lineage>
</organism>
<dbReference type="EMBL" id="BJVI01000018">
    <property type="protein sequence ID" value="GEL18292.1"/>
    <property type="molecule type" value="Genomic_DNA"/>
</dbReference>
<name>A0A511D0J1_9PSEU</name>
<dbReference type="STRING" id="1123024.GCA_000423625_02489"/>
<gene>
    <name evidence="2" type="ORF">PA7_21290</name>
</gene>
<keyword evidence="3" id="KW-1185">Reference proteome</keyword>
<proteinExistence type="predicted"/>
<evidence type="ECO:0000256" key="1">
    <source>
        <dbReference type="SAM" id="MobiDB-lite"/>
    </source>
</evidence>
<comment type="caution">
    <text evidence="2">The sequence shown here is derived from an EMBL/GenBank/DDBJ whole genome shotgun (WGS) entry which is preliminary data.</text>
</comment>
<evidence type="ECO:0000313" key="2">
    <source>
        <dbReference type="EMBL" id="GEL18292.1"/>
    </source>
</evidence>
<sequence length="187" mass="20139">MFGVEDLRDRPQRITGAGALRADGQPGQDDQREQRRGRQTDEETGPPWAERNGGRLGGGGAGCLGGFRGVRFVRRWLLHRRDPAGQHRGQPFVGVVARGQLGVRPQSPAAEGVEQRVIGVDGAQVDGLVVPASMTWATTVVARVLHWLAHATLLSSPRQGSRCGSRRRYWASGAGQTARCGHPPLLS</sequence>
<evidence type="ECO:0000313" key="3">
    <source>
        <dbReference type="Proteomes" id="UP000321328"/>
    </source>
</evidence>